<evidence type="ECO:0000313" key="1">
    <source>
        <dbReference type="EMBL" id="GGM86472.1"/>
    </source>
</evidence>
<organism evidence="1 2">
    <name type="scientific">Dyadobacter beijingensis</name>
    <dbReference type="NCBI Taxonomy" id="365489"/>
    <lineage>
        <taxon>Bacteria</taxon>
        <taxon>Pseudomonadati</taxon>
        <taxon>Bacteroidota</taxon>
        <taxon>Cytophagia</taxon>
        <taxon>Cytophagales</taxon>
        <taxon>Spirosomataceae</taxon>
        <taxon>Dyadobacter</taxon>
    </lineage>
</organism>
<protein>
    <recommendedName>
        <fullName evidence="3">Outer membrane protein beta-barrel domain-containing protein</fullName>
    </recommendedName>
</protein>
<keyword evidence="2" id="KW-1185">Reference proteome</keyword>
<dbReference type="EMBL" id="BMLI01000001">
    <property type="protein sequence ID" value="GGM86472.1"/>
    <property type="molecule type" value="Genomic_DNA"/>
</dbReference>
<sequence length="194" mass="22399">MAMFDYDNTVQFGVEVPLGKGDVSIQQDLGFGHSSFNFGYQDRDWMPDKQTFKSRTHLQFYFVEKRRMRAYIGPEFLFKKVVYRENQWIGRDCTGGFGPCSFFQNQDVRVDRNVGALHARFGWQFVTPSRITIDLFTGLGFRYVFTTSHTPGVPDSEIRGIDDLWENARPGKSDIMPSIVLGVHFGVILGKYRR</sequence>
<accession>A0ABQ2HMS0</accession>
<dbReference type="Proteomes" id="UP000632339">
    <property type="component" value="Unassembled WGS sequence"/>
</dbReference>
<evidence type="ECO:0000313" key="2">
    <source>
        <dbReference type="Proteomes" id="UP000632339"/>
    </source>
</evidence>
<name>A0ABQ2HMS0_9BACT</name>
<reference evidence="2" key="1">
    <citation type="journal article" date="2019" name="Int. J. Syst. Evol. Microbiol.">
        <title>The Global Catalogue of Microorganisms (GCM) 10K type strain sequencing project: providing services to taxonomists for standard genome sequencing and annotation.</title>
        <authorList>
            <consortium name="The Broad Institute Genomics Platform"/>
            <consortium name="The Broad Institute Genome Sequencing Center for Infectious Disease"/>
            <person name="Wu L."/>
            <person name="Ma J."/>
        </authorList>
    </citation>
    <scope>NUCLEOTIDE SEQUENCE [LARGE SCALE GENOMIC DNA]</scope>
    <source>
        <strain evidence="2">CGMCC 1.6375</strain>
    </source>
</reference>
<gene>
    <name evidence="1" type="ORF">GCM10010967_18410</name>
</gene>
<proteinExistence type="predicted"/>
<evidence type="ECO:0008006" key="3">
    <source>
        <dbReference type="Google" id="ProtNLM"/>
    </source>
</evidence>
<comment type="caution">
    <text evidence="1">The sequence shown here is derived from an EMBL/GenBank/DDBJ whole genome shotgun (WGS) entry which is preliminary data.</text>
</comment>